<dbReference type="RefSeq" id="WP_021681910.1">
    <property type="nucleotide sequence ID" value="NZ_KI260389.1"/>
</dbReference>
<comment type="caution">
    <text evidence="1">The sequence shown here is derived from an EMBL/GenBank/DDBJ whole genome shotgun (WGS) entry which is preliminary data.</text>
</comment>
<keyword evidence="2" id="KW-1185">Reference proteome</keyword>
<reference evidence="1 2" key="1">
    <citation type="submission" date="2013-07" db="EMBL/GenBank/DDBJ databases">
        <authorList>
            <person name="Weinstock G."/>
            <person name="Sodergren E."/>
            <person name="Wylie T."/>
            <person name="Fulton L."/>
            <person name="Fulton R."/>
            <person name="Fronick C."/>
            <person name="O'Laughlin M."/>
            <person name="Godfrey J."/>
            <person name="Miner T."/>
            <person name="Herter B."/>
            <person name="Appelbaum E."/>
            <person name="Cordes M."/>
            <person name="Lek S."/>
            <person name="Wollam A."/>
            <person name="Pepin K.H."/>
            <person name="Palsikar V.B."/>
            <person name="Mitreva M."/>
            <person name="Wilson R.K."/>
        </authorList>
    </citation>
    <scope>NUCLEOTIDE SEQUENCE [LARGE SCALE GENOMIC DNA]</scope>
    <source>
        <strain evidence="1 2">ATCC 27760</strain>
    </source>
</reference>
<evidence type="ECO:0000313" key="2">
    <source>
        <dbReference type="Proteomes" id="UP000016662"/>
    </source>
</evidence>
<dbReference type="Proteomes" id="UP000016662">
    <property type="component" value="Unassembled WGS sequence"/>
</dbReference>
<dbReference type="STRING" id="411473.RUMCAL_00305"/>
<dbReference type="EMBL" id="AWVF01000031">
    <property type="protein sequence ID" value="ERJ97233.1"/>
    <property type="molecule type" value="Genomic_DNA"/>
</dbReference>
<gene>
    <name evidence="1" type="ORF">RUMCAL_00305</name>
</gene>
<dbReference type="AlphaFoldDB" id="U2MD45"/>
<dbReference type="PATRIC" id="fig|411473.3.peg.240"/>
<accession>U2MD45</accession>
<organism evidence="1 2">
    <name type="scientific">Ruminococcus callidus ATCC 27760</name>
    <dbReference type="NCBI Taxonomy" id="411473"/>
    <lineage>
        <taxon>Bacteria</taxon>
        <taxon>Bacillati</taxon>
        <taxon>Bacillota</taxon>
        <taxon>Clostridia</taxon>
        <taxon>Eubacteriales</taxon>
        <taxon>Oscillospiraceae</taxon>
        <taxon>Ruminococcus</taxon>
    </lineage>
</organism>
<dbReference type="HOGENOM" id="CLU_2059706_0_0_9"/>
<evidence type="ECO:0000313" key="1">
    <source>
        <dbReference type="EMBL" id="ERJ97233.1"/>
    </source>
</evidence>
<name>U2MD45_9FIRM</name>
<sequence length="119" mass="13600">MKIKKMRIYAADDDEFTSSNYDPDETYDNVSDSLDDLSDSVDDMQESVDDAVVDEDPVDIEMDNNIANHYIAECESCHGVFISAMEETDQEIEKITGTCPLCDKPTDQYLKWIIKELEK</sequence>
<protein>
    <submittedName>
        <fullName evidence="1">Uncharacterized protein</fullName>
    </submittedName>
</protein>
<proteinExistence type="predicted"/>